<dbReference type="GO" id="GO:0016798">
    <property type="term" value="F:hydrolase activity, acting on glycosyl bonds"/>
    <property type="evidence" value="ECO:0007669"/>
    <property type="project" value="UniProtKB-KW"/>
</dbReference>
<keyword evidence="3" id="KW-0326">Glycosidase</keyword>
<accession>A0A413V9R2</accession>
<comment type="caution">
    <text evidence="3">The sequence shown here is derived from an EMBL/GenBank/DDBJ whole genome shotgun (WGS) entry which is preliminary data.</text>
</comment>
<dbReference type="GO" id="GO:0045493">
    <property type="term" value="P:xylan catabolic process"/>
    <property type="evidence" value="ECO:0007669"/>
    <property type="project" value="UniProtKB-KW"/>
</dbReference>
<keyword evidence="3" id="KW-0119">Carbohydrate metabolism</keyword>
<dbReference type="AlphaFoldDB" id="A0A413V9R2"/>
<dbReference type="EMBL" id="QSGO01000028">
    <property type="protein sequence ID" value="RHB30305.1"/>
    <property type="molecule type" value="Genomic_DNA"/>
</dbReference>
<sequence>MTKRTYRRLMTTGFIALCSAVVMAQHKVEMLPFGDMDQWVNREIKESAIIGGNTKNVYAVGPTQTIAGSKAYTNLGGSPWATSNVMAKVAGVTKTNTSVFPEKRGSGYCARLETRMESVKVFGLVDITVLAAGSMFLGTVHEPIKGTKNPNKMLGMGIPFTKRPIALQFDYKVKMSDRENRIRATGFSKITDVPGKDFPAAILLLQKRWEDAEGNIFAKRVGTMVVYYYNTGDWHNNATYEIHYGDITGSPIYKPHMMRLQVDERYSLNSKGESVPVREVAWADKDETPTHMILQFTASHGGAYIGSPGNTLWVDNVKLVY</sequence>
<keyword evidence="3" id="KW-0378">Hydrolase</keyword>
<dbReference type="Gene3D" id="2.60.120.890">
    <property type="entry name" value="BT2081, beta-jelly-roll domain"/>
    <property type="match status" value="1"/>
</dbReference>
<dbReference type="RefSeq" id="WP_122202245.1">
    <property type="nucleotide sequence ID" value="NZ_CABJFV010000028.1"/>
</dbReference>
<organism evidence="3 4">
    <name type="scientific">Bacteroides nordii</name>
    <dbReference type="NCBI Taxonomy" id="291645"/>
    <lineage>
        <taxon>Bacteria</taxon>
        <taxon>Pseudomonadati</taxon>
        <taxon>Bacteroidota</taxon>
        <taxon>Bacteroidia</taxon>
        <taxon>Bacteroidales</taxon>
        <taxon>Bacteroidaceae</taxon>
        <taxon>Bacteroides</taxon>
    </lineage>
</organism>
<keyword evidence="1" id="KW-0732">Signal</keyword>
<dbReference type="Pfam" id="PF13201">
    <property type="entry name" value="PCMD"/>
    <property type="match status" value="1"/>
</dbReference>
<evidence type="ECO:0000259" key="2">
    <source>
        <dbReference type="Pfam" id="PF13201"/>
    </source>
</evidence>
<feature type="signal peptide" evidence="1">
    <location>
        <begin position="1"/>
        <end position="24"/>
    </location>
</feature>
<keyword evidence="3" id="KW-0858">Xylan degradation</keyword>
<gene>
    <name evidence="3" type="ORF">DW888_19185</name>
</gene>
<name>A0A413V9R2_9BACE</name>
<evidence type="ECO:0000313" key="3">
    <source>
        <dbReference type="EMBL" id="RHB30305.1"/>
    </source>
</evidence>
<dbReference type="InterPro" id="IPR025112">
    <property type="entry name" value="PCMD"/>
</dbReference>
<dbReference type="InterPro" id="IPR038653">
    <property type="entry name" value="Put_CMD_sf"/>
</dbReference>
<feature type="chain" id="PRO_5019288378" evidence="1">
    <location>
        <begin position="25"/>
        <end position="321"/>
    </location>
</feature>
<evidence type="ECO:0000256" key="1">
    <source>
        <dbReference type="SAM" id="SignalP"/>
    </source>
</evidence>
<proteinExistence type="predicted"/>
<feature type="domain" description="Putative carbohydrate metabolism" evidence="2">
    <location>
        <begin position="78"/>
        <end position="175"/>
    </location>
</feature>
<protein>
    <submittedName>
        <fullName evidence="3">Glycoside hydrolase xylanase</fullName>
    </submittedName>
</protein>
<reference evidence="3 4" key="1">
    <citation type="submission" date="2018-08" db="EMBL/GenBank/DDBJ databases">
        <title>A genome reference for cultivated species of the human gut microbiota.</title>
        <authorList>
            <person name="Zou Y."/>
            <person name="Xue W."/>
            <person name="Luo G."/>
        </authorList>
    </citation>
    <scope>NUCLEOTIDE SEQUENCE [LARGE SCALE GENOMIC DNA]</scope>
    <source>
        <strain evidence="3 4">AM40-30BH</strain>
    </source>
</reference>
<keyword evidence="3" id="KW-0624">Polysaccharide degradation</keyword>
<dbReference type="Proteomes" id="UP000284379">
    <property type="component" value="Unassembled WGS sequence"/>
</dbReference>
<evidence type="ECO:0000313" key="4">
    <source>
        <dbReference type="Proteomes" id="UP000284379"/>
    </source>
</evidence>